<dbReference type="AlphaFoldDB" id="A0AAW1T6L3"/>
<gene>
    <name evidence="1" type="ORF">WJX84_006865</name>
</gene>
<dbReference type="Proteomes" id="UP001485043">
    <property type="component" value="Unassembled WGS sequence"/>
</dbReference>
<keyword evidence="2" id="KW-1185">Reference proteome</keyword>
<dbReference type="EMBL" id="JALJOV010000255">
    <property type="protein sequence ID" value="KAK9865376.1"/>
    <property type="molecule type" value="Genomic_DNA"/>
</dbReference>
<reference evidence="1 2" key="1">
    <citation type="journal article" date="2024" name="Nat. Commun.">
        <title>Phylogenomics reveals the evolutionary origins of lichenization in chlorophyte algae.</title>
        <authorList>
            <person name="Puginier C."/>
            <person name="Libourel C."/>
            <person name="Otte J."/>
            <person name="Skaloud P."/>
            <person name="Haon M."/>
            <person name="Grisel S."/>
            <person name="Petersen M."/>
            <person name="Berrin J.G."/>
            <person name="Delaux P.M."/>
            <person name="Dal Grande F."/>
            <person name="Keller J."/>
        </authorList>
    </citation>
    <scope>NUCLEOTIDE SEQUENCE [LARGE SCALE GENOMIC DNA]</scope>
    <source>
        <strain evidence="1 2">SAG 2523</strain>
    </source>
</reference>
<organism evidence="1 2">
    <name type="scientific">Apatococcus fuscideae</name>
    <dbReference type="NCBI Taxonomy" id="2026836"/>
    <lineage>
        <taxon>Eukaryota</taxon>
        <taxon>Viridiplantae</taxon>
        <taxon>Chlorophyta</taxon>
        <taxon>core chlorophytes</taxon>
        <taxon>Trebouxiophyceae</taxon>
        <taxon>Chlorellales</taxon>
        <taxon>Chlorellaceae</taxon>
        <taxon>Apatococcus</taxon>
    </lineage>
</organism>
<sequence length="94" mass="10544">MAGKSGAAREEVMESKNRSAWKRMPTFPASNELQLMWPSQRLSFSECTRRLTTDLIRQLEDTGHGVSRLATAEARQMGAKQNDPLISEMTCTGR</sequence>
<comment type="caution">
    <text evidence="1">The sequence shown here is derived from an EMBL/GenBank/DDBJ whole genome shotgun (WGS) entry which is preliminary data.</text>
</comment>
<name>A0AAW1T6L3_9CHLO</name>
<protein>
    <submittedName>
        <fullName evidence="1">Uncharacterized protein</fullName>
    </submittedName>
</protein>
<evidence type="ECO:0000313" key="2">
    <source>
        <dbReference type="Proteomes" id="UP001485043"/>
    </source>
</evidence>
<evidence type="ECO:0000313" key="1">
    <source>
        <dbReference type="EMBL" id="KAK9865376.1"/>
    </source>
</evidence>
<accession>A0AAW1T6L3</accession>
<proteinExistence type="predicted"/>